<evidence type="ECO:0000256" key="9">
    <source>
        <dbReference type="ARBA" id="ARBA00023004"/>
    </source>
</evidence>
<evidence type="ECO:0000313" key="19">
    <source>
        <dbReference type="Proteomes" id="UP001185028"/>
    </source>
</evidence>
<dbReference type="InterPro" id="IPR050902">
    <property type="entry name" value="ABC_Transporter_SBP"/>
</dbReference>
<dbReference type="Proteomes" id="UP001185028">
    <property type="component" value="Unassembled WGS sequence"/>
</dbReference>
<organism evidence="18 19">
    <name type="scientific">Paenibacillus hunanensis</name>
    <dbReference type="NCBI Taxonomy" id="539262"/>
    <lineage>
        <taxon>Bacteria</taxon>
        <taxon>Bacillati</taxon>
        <taxon>Bacillota</taxon>
        <taxon>Bacilli</taxon>
        <taxon>Bacillales</taxon>
        <taxon>Paenibacillaceae</taxon>
        <taxon>Paenibacillus</taxon>
    </lineage>
</organism>
<proteinExistence type="inferred from homology"/>
<evidence type="ECO:0000256" key="3">
    <source>
        <dbReference type="ARBA" id="ARBA00015862"/>
    </source>
</evidence>
<keyword evidence="8" id="KW-0732">Signal</keyword>
<keyword evidence="15" id="KW-0175">Coiled coil</keyword>
<reference evidence="18 19" key="1">
    <citation type="submission" date="2023-07" db="EMBL/GenBank/DDBJ databases">
        <title>Genomic Encyclopedia of Type Strains, Phase IV (KMG-IV): sequencing the most valuable type-strain genomes for metagenomic binning, comparative biology and taxonomic classification.</title>
        <authorList>
            <person name="Goeker M."/>
        </authorList>
    </citation>
    <scope>NUCLEOTIDE SEQUENCE [LARGE SCALE GENOMIC DNA]</scope>
    <source>
        <strain evidence="18 19">DSM 22170</strain>
    </source>
</reference>
<keyword evidence="19" id="KW-1185">Reference proteome</keyword>
<accession>A0ABU1J1F0</accession>
<evidence type="ECO:0000256" key="13">
    <source>
        <dbReference type="ARBA" id="ARBA00031148"/>
    </source>
</evidence>
<dbReference type="PANTHER" id="PTHR30535:SF36">
    <property type="entry name" value="HIGH-AFFINITY HEME UPTAKE SYSTEM PROTEIN ISDE"/>
    <property type="match status" value="1"/>
</dbReference>
<evidence type="ECO:0000256" key="16">
    <source>
        <dbReference type="SAM" id="Phobius"/>
    </source>
</evidence>
<evidence type="ECO:0000256" key="4">
    <source>
        <dbReference type="ARBA" id="ARBA00022448"/>
    </source>
</evidence>
<evidence type="ECO:0000256" key="10">
    <source>
        <dbReference type="ARBA" id="ARBA00023136"/>
    </source>
</evidence>
<sequence length="363" mass="39425">MNVYSSRQSDTKYATPAVQTSDSSAFEPVADIEYSPSYSRIRGIGLSSASMINQHQHRRQSIGKWMSWGVLLCLLVFLLSGCSSSAGTASTTAAAQGNEGTTDTGAARIVATTVAITEIADALQLDLVGKPTSTKQLPERYKDVPDVGNPMSPDMEKVLSLAPTDILSVTTLQYDLEPKFKGLNINAEFLNFESLTNMEKEITKLGARFDRAEQAKAVNSKLQSKVAQIKHQVAGKPSPKVLILLGVPGSYLVATENSYIGDLVKIAGGTNIVQGENVEYLASNTEYLQQSNPDIILRAAHGMPEEVVQMFDEEFKTNDIWKHFNAVQTGHVYDLPEPLFGTTASLSADQALDELVKMLYPAQ</sequence>
<feature type="domain" description="Fe/B12 periplasmic-binding" evidence="17">
    <location>
        <begin position="108"/>
        <end position="363"/>
    </location>
</feature>
<evidence type="ECO:0000256" key="6">
    <source>
        <dbReference type="ARBA" id="ARBA00022617"/>
    </source>
</evidence>
<comment type="cofactor">
    <cofactor evidence="1">
        <name>heme b</name>
        <dbReference type="ChEBI" id="CHEBI:60344"/>
    </cofactor>
</comment>
<evidence type="ECO:0000256" key="12">
    <source>
        <dbReference type="ARBA" id="ARBA00023288"/>
    </source>
</evidence>
<comment type="similarity">
    <text evidence="2">Belongs to the bacterial solute-binding protein 8 family.</text>
</comment>
<dbReference type="Pfam" id="PF01497">
    <property type="entry name" value="Peripla_BP_2"/>
    <property type="match status" value="1"/>
</dbReference>
<evidence type="ECO:0000256" key="14">
    <source>
        <dbReference type="ARBA" id="ARBA00031463"/>
    </source>
</evidence>
<protein>
    <recommendedName>
        <fullName evidence="3">High-affinity heme uptake system protein IsdE</fullName>
    </recommendedName>
    <alternativeName>
        <fullName evidence="14">Iron-regulated surface determinant protein E</fullName>
    </alternativeName>
    <alternativeName>
        <fullName evidence="13">Staphylococcal iron-regulated protein F</fullName>
    </alternativeName>
</protein>
<evidence type="ECO:0000259" key="17">
    <source>
        <dbReference type="PROSITE" id="PS50983"/>
    </source>
</evidence>
<evidence type="ECO:0000256" key="11">
    <source>
        <dbReference type="ARBA" id="ARBA00023139"/>
    </source>
</evidence>
<dbReference type="SUPFAM" id="SSF53807">
    <property type="entry name" value="Helical backbone' metal receptor"/>
    <property type="match status" value="1"/>
</dbReference>
<dbReference type="Gene3D" id="3.40.50.1980">
    <property type="entry name" value="Nitrogenase molybdenum iron protein domain"/>
    <property type="match status" value="2"/>
</dbReference>
<gene>
    <name evidence="18" type="ORF">JOC58_003224</name>
</gene>
<keyword evidence="12" id="KW-0449">Lipoprotein</keyword>
<keyword evidence="9" id="KW-0408">Iron</keyword>
<keyword evidence="7" id="KW-0479">Metal-binding</keyword>
<evidence type="ECO:0000256" key="7">
    <source>
        <dbReference type="ARBA" id="ARBA00022723"/>
    </source>
</evidence>
<keyword evidence="11" id="KW-0564">Palmitate</keyword>
<evidence type="ECO:0000256" key="2">
    <source>
        <dbReference type="ARBA" id="ARBA00008814"/>
    </source>
</evidence>
<keyword evidence="10 16" id="KW-0472">Membrane</keyword>
<dbReference type="NCBIfam" id="TIGR03659">
    <property type="entry name" value="IsdE"/>
    <property type="match status" value="1"/>
</dbReference>
<dbReference type="InterPro" id="IPR002491">
    <property type="entry name" value="ABC_transptr_periplasmic_BD"/>
</dbReference>
<dbReference type="EMBL" id="JAVDQH010000013">
    <property type="protein sequence ID" value="MDR6245323.1"/>
    <property type="molecule type" value="Genomic_DNA"/>
</dbReference>
<evidence type="ECO:0000313" key="18">
    <source>
        <dbReference type="EMBL" id="MDR6245323.1"/>
    </source>
</evidence>
<evidence type="ECO:0000256" key="1">
    <source>
        <dbReference type="ARBA" id="ARBA00001970"/>
    </source>
</evidence>
<keyword evidence="6" id="KW-0349">Heme</keyword>
<dbReference type="InterPro" id="IPR019957">
    <property type="entry name" value="ABC_transptr_haem-bd_IsdE"/>
</dbReference>
<keyword evidence="4" id="KW-0813">Transport</keyword>
<comment type="caution">
    <text evidence="18">The sequence shown here is derived from an EMBL/GenBank/DDBJ whole genome shotgun (WGS) entry which is preliminary data.</text>
</comment>
<dbReference type="PROSITE" id="PS50983">
    <property type="entry name" value="FE_B12_PBP"/>
    <property type="match status" value="1"/>
</dbReference>
<dbReference type="PANTHER" id="PTHR30535">
    <property type="entry name" value="VITAMIN B12-BINDING PROTEIN"/>
    <property type="match status" value="1"/>
</dbReference>
<keyword evidence="16" id="KW-0812">Transmembrane</keyword>
<keyword evidence="16" id="KW-1133">Transmembrane helix</keyword>
<feature type="transmembrane region" description="Helical" evidence="16">
    <location>
        <begin position="65"/>
        <end position="86"/>
    </location>
</feature>
<keyword evidence="5" id="KW-1003">Cell membrane</keyword>
<evidence type="ECO:0000256" key="8">
    <source>
        <dbReference type="ARBA" id="ARBA00022729"/>
    </source>
</evidence>
<evidence type="ECO:0000256" key="15">
    <source>
        <dbReference type="SAM" id="Coils"/>
    </source>
</evidence>
<evidence type="ECO:0000256" key="5">
    <source>
        <dbReference type="ARBA" id="ARBA00022475"/>
    </source>
</evidence>
<feature type="coiled-coil region" evidence="15">
    <location>
        <begin position="195"/>
        <end position="232"/>
    </location>
</feature>
<name>A0ABU1J1F0_9BACL</name>